<feature type="transmembrane region" description="Helical" evidence="1">
    <location>
        <begin position="122"/>
        <end position="148"/>
    </location>
</feature>
<dbReference type="EMBL" id="LDZY01000014">
    <property type="protein sequence ID" value="KLU64438.1"/>
    <property type="molecule type" value="Genomic_DNA"/>
</dbReference>
<name>A0A0J1FNA6_9FIRM</name>
<keyword evidence="1" id="KW-0472">Membrane</keyword>
<keyword evidence="1" id="KW-0812">Transmembrane</keyword>
<evidence type="ECO:0000313" key="2">
    <source>
        <dbReference type="EMBL" id="KLU64438.1"/>
    </source>
</evidence>
<feature type="transmembrane region" description="Helical" evidence="1">
    <location>
        <begin position="85"/>
        <end position="110"/>
    </location>
</feature>
<keyword evidence="1" id="KW-1133">Transmembrane helix</keyword>
<proteinExistence type="predicted"/>
<dbReference type="RefSeq" id="WP_047811424.1">
    <property type="nucleotide sequence ID" value="NZ_LDZY01000014.1"/>
</dbReference>
<keyword evidence="3" id="KW-1185">Reference proteome</keyword>
<dbReference type="AlphaFoldDB" id="A0A0J1FNA6"/>
<comment type="caution">
    <text evidence="2">The sequence shown here is derived from an EMBL/GenBank/DDBJ whole genome shotgun (WGS) entry which is preliminary data.</text>
</comment>
<protein>
    <submittedName>
        <fullName evidence="2">Uncharacterized protein</fullName>
    </submittedName>
</protein>
<accession>A0A0J1FNA6</accession>
<evidence type="ECO:0000256" key="1">
    <source>
        <dbReference type="SAM" id="Phobius"/>
    </source>
</evidence>
<sequence>MTRKETCWNCDVKLSEPYLKVHYCNNCAQKERVKIKKYFQDSLIAGLIFTFIIFCIISFIKIKFVPSDTDYVVFNTAFIIDANRFLSFITNLSIMSQAIIYLICFVIPFGHYINLKINVKGFAGLGVILVELIISVISAPIVVVYQLYKMLNLSKVLKPVVNEHSHQL</sequence>
<dbReference type="Proteomes" id="UP000036356">
    <property type="component" value="Unassembled WGS sequence"/>
</dbReference>
<organism evidence="2 3">
    <name type="scientific">Desulfosporosinus acididurans</name>
    <dbReference type="NCBI Taxonomy" id="476652"/>
    <lineage>
        <taxon>Bacteria</taxon>
        <taxon>Bacillati</taxon>
        <taxon>Bacillota</taxon>
        <taxon>Clostridia</taxon>
        <taxon>Eubacteriales</taxon>
        <taxon>Desulfitobacteriaceae</taxon>
        <taxon>Desulfosporosinus</taxon>
    </lineage>
</organism>
<reference evidence="2 3" key="1">
    <citation type="submission" date="2015-06" db="EMBL/GenBank/DDBJ databases">
        <title>Draft genome of the moderately acidophilic sulfate reducer Candidatus Desulfosporosinus acididurans strain M1.</title>
        <authorList>
            <person name="Poehlein A."/>
            <person name="Petzsch P."/>
            <person name="Johnson B.D."/>
            <person name="Schloemann M."/>
            <person name="Daniel R."/>
            <person name="Muehling M."/>
        </authorList>
    </citation>
    <scope>NUCLEOTIDE SEQUENCE [LARGE SCALE GENOMIC DNA]</scope>
    <source>
        <strain evidence="2 3">M1</strain>
    </source>
</reference>
<feature type="transmembrane region" description="Helical" evidence="1">
    <location>
        <begin position="42"/>
        <end position="65"/>
    </location>
</feature>
<evidence type="ECO:0000313" key="3">
    <source>
        <dbReference type="Proteomes" id="UP000036356"/>
    </source>
</evidence>
<dbReference type="PATRIC" id="fig|476652.3.peg.3839"/>
<gene>
    <name evidence="2" type="ORF">DEAC_c36400</name>
</gene>